<sequence length="675" mass="75648">KVRGMWTMVMETFTSLKKEMEIVDSVLQHRVDQYILDGTNYVSVPHLLVDRVENATQDVCTGDLYEDGKLNLLTVIQLLNEALRIFRDEYHQFESEKYLKAVVNITKFQKKILLDLEAVRLSIEKQHFILNESNSKSLKEWGTKWESSPGWSSLCSHRLGLSVLQADDCEGITFCQNPGSVSDILDLWEINYENGDETLQSKMADTSLTPTLWISSKSSELSEAAENRDLLTEKDLHFETYSGKEKPVSPKNSKDGKGELTLSQPRENTDHVMQRDSPDKMEYILEKARDKLAEEIARTVSSDSPQSSGGKGISLEDLTSSLEFNPFLTRKQIPRTPEILLTEVGNSWRKPIQPEDLSHAQLVSTEEKVDTPVDASPTVQDKAAVSLAGASSSFAVPDLDYPFLEQKTQGSSAEFTAEKQRMISHISESLLCKTSGMLEAKSSKEEELEDTVSRGSFVGRTEEPICMNVEKSLNTACSENNSKMNTLPSNHLLDLVCKNMQWNVTPVLSSDNCEVADFGILHETVPEELNCISPNESAMSDSSFDFLDNVYIPDNTINEENTQNLRLGLDSLLSRYKMLKKNASGKGQELHQVPTGEDSLIYLSDLRRTSEEGRRDDTCIPLPCFKLDEEFTKITSLPDKTPSLSPLLAFSKHLEEVASNINEIPLGLIHKLKGK</sequence>
<feature type="non-terminal residue" evidence="2">
    <location>
        <position position="1"/>
    </location>
</feature>
<dbReference type="Proteomes" id="UP000522663">
    <property type="component" value="Unassembled WGS sequence"/>
</dbReference>
<dbReference type="GO" id="GO:0051225">
    <property type="term" value="P:spindle assembly"/>
    <property type="evidence" value="ECO:0007669"/>
    <property type="project" value="InterPro"/>
</dbReference>
<name>A0A7K9YYR4_9GALL</name>
<comment type="caution">
    <text evidence="2">The sequence shown here is derived from an EMBL/GenBank/DDBJ whole genome shotgun (WGS) entry which is preliminary data.</text>
</comment>
<dbReference type="GO" id="GO:0008017">
    <property type="term" value="F:microtubule binding"/>
    <property type="evidence" value="ECO:0007669"/>
    <property type="project" value="TreeGrafter"/>
</dbReference>
<accession>A0A7K9YYR4</accession>
<proteinExistence type="predicted"/>
<dbReference type="GO" id="GO:1990498">
    <property type="term" value="C:mitotic spindle microtubule"/>
    <property type="evidence" value="ECO:0007669"/>
    <property type="project" value="TreeGrafter"/>
</dbReference>
<keyword evidence="3" id="KW-1185">Reference proteome</keyword>
<dbReference type="AlphaFoldDB" id="A0A7K9YYR4"/>
<protein>
    <submittedName>
        <fullName evidence="2">HAUS6 protein</fullName>
    </submittedName>
</protein>
<evidence type="ECO:0000256" key="1">
    <source>
        <dbReference type="SAM" id="MobiDB-lite"/>
    </source>
</evidence>
<dbReference type="PANTHER" id="PTHR16151:SF2">
    <property type="entry name" value="HAUS AUGMIN-LIKE COMPLEX SUBUNIT 6"/>
    <property type="match status" value="1"/>
</dbReference>
<feature type="compositionally biased region" description="Basic and acidic residues" evidence="1">
    <location>
        <begin position="241"/>
        <end position="258"/>
    </location>
</feature>
<dbReference type="EMBL" id="VXAB01012777">
    <property type="protein sequence ID" value="NXJ15232.1"/>
    <property type="molecule type" value="Genomic_DNA"/>
</dbReference>
<evidence type="ECO:0000313" key="2">
    <source>
        <dbReference type="EMBL" id="NXJ15232.1"/>
    </source>
</evidence>
<dbReference type="OrthoDB" id="5575722at2759"/>
<reference evidence="2 3" key="1">
    <citation type="submission" date="2019-09" db="EMBL/GenBank/DDBJ databases">
        <title>Bird 10,000 Genomes (B10K) Project - Family phase.</title>
        <authorList>
            <person name="Zhang G."/>
        </authorList>
    </citation>
    <scope>NUCLEOTIDE SEQUENCE [LARGE SCALE GENOMIC DNA]</scope>
    <source>
        <strain evidence="2">B10K-DU-001-53</strain>
        <tissue evidence="2">Muscle</tissue>
    </source>
</reference>
<dbReference type="InterPro" id="IPR026797">
    <property type="entry name" value="HAUS_6"/>
</dbReference>
<feature type="region of interest" description="Disordered" evidence="1">
    <location>
        <begin position="241"/>
        <end position="275"/>
    </location>
</feature>
<organism evidence="2 3">
    <name type="scientific">Odontophorus gujanensis</name>
    <name type="common">marbled wood quail</name>
    <dbReference type="NCBI Taxonomy" id="886794"/>
    <lineage>
        <taxon>Eukaryota</taxon>
        <taxon>Metazoa</taxon>
        <taxon>Chordata</taxon>
        <taxon>Craniata</taxon>
        <taxon>Vertebrata</taxon>
        <taxon>Euteleostomi</taxon>
        <taxon>Archelosauria</taxon>
        <taxon>Archosauria</taxon>
        <taxon>Dinosauria</taxon>
        <taxon>Saurischia</taxon>
        <taxon>Theropoda</taxon>
        <taxon>Coelurosauria</taxon>
        <taxon>Aves</taxon>
        <taxon>Neognathae</taxon>
        <taxon>Galloanserae</taxon>
        <taxon>Galliformes</taxon>
        <taxon>Odontophoridae</taxon>
        <taxon>Odontophorus</taxon>
    </lineage>
</organism>
<dbReference type="GO" id="GO:0070652">
    <property type="term" value="C:HAUS complex"/>
    <property type="evidence" value="ECO:0007669"/>
    <property type="project" value="InterPro"/>
</dbReference>
<feature type="non-terminal residue" evidence="2">
    <location>
        <position position="675"/>
    </location>
</feature>
<dbReference type="PANTHER" id="PTHR16151">
    <property type="entry name" value="HAUS AUGMIN-LIKE COMPLEX SUBUNIT 6"/>
    <property type="match status" value="1"/>
</dbReference>
<evidence type="ECO:0000313" key="3">
    <source>
        <dbReference type="Proteomes" id="UP000522663"/>
    </source>
</evidence>
<gene>
    <name evidence="2" type="primary">Haus6</name>
    <name evidence="2" type="ORF">ODOGUJ_R05549</name>
</gene>